<dbReference type="EMBL" id="KN837290">
    <property type="protein sequence ID" value="KIJ29111.1"/>
    <property type="molecule type" value="Genomic_DNA"/>
</dbReference>
<feature type="compositionally biased region" description="Low complexity" evidence="1">
    <location>
        <begin position="175"/>
        <end position="189"/>
    </location>
</feature>
<name>A0A0C9UUV3_SPHS4</name>
<dbReference type="Proteomes" id="UP000054279">
    <property type="component" value="Unassembled WGS sequence"/>
</dbReference>
<protein>
    <recommendedName>
        <fullName evidence="4">Wings apart-like protein C-terminal domain-containing protein</fullName>
    </recommendedName>
</protein>
<organism evidence="2 3">
    <name type="scientific">Sphaerobolus stellatus (strain SS14)</name>
    <dbReference type="NCBI Taxonomy" id="990650"/>
    <lineage>
        <taxon>Eukaryota</taxon>
        <taxon>Fungi</taxon>
        <taxon>Dikarya</taxon>
        <taxon>Basidiomycota</taxon>
        <taxon>Agaricomycotina</taxon>
        <taxon>Agaricomycetes</taxon>
        <taxon>Phallomycetidae</taxon>
        <taxon>Geastrales</taxon>
        <taxon>Sphaerobolaceae</taxon>
        <taxon>Sphaerobolus</taxon>
    </lineage>
</organism>
<feature type="compositionally biased region" description="Basic and acidic residues" evidence="1">
    <location>
        <begin position="29"/>
        <end position="38"/>
    </location>
</feature>
<gene>
    <name evidence="2" type="ORF">M422DRAFT_784397</name>
</gene>
<evidence type="ECO:0000313" key="3">
    <source>
        <dbReference type="Proteomes" id="UP000054279"/>
    </source>
</evidence>
<evidence type="ECO:0000256" key="1">
    <source>
        <dbReference type="SAM" id="MobiDB-lite"/>
    </source>
</evidence>
<dbReference type="InterPro" id="IPR011989">
    <property type="entry name" value="ARM-like"/>
</dbReference>
<feature type="region of interest" description="Disordered" evidence="1">
    <location>
        <begin position="1"/>
        <end position="211"/>
    </location>
</feature>
<proteinExistence type="predicted"/>
<dbReference type="OrthoDB" id="78088at2759"/>
<reference evidence="2 3" key="1">
    <citation type="submission" date="2014-06" db="EMBL/GenBank/DDBJ databases">
        <title>Evolutionary Origins and Diversification of the Mycorrhizal Mutualists.</title>
        <authorList>
            <consortium name="DOE Joint Genome Institute"/>
            <consortium name="Mycorrhizal Genomics Consortium"/>
            <person name="Kohler A."/>
            <person name="Kuo A."/>
            <person name="Nagy L.G."/>
            <person name="Floudas D."/>
            <person name="Copeland A."/>
            <person name="Barry K.W."/>
            <person name="Cichocki N."/>
            <person name="Veneault-Fourrey C."/>
            <person name="LaButti K."/>
            <person name="Lindquist E.A."/>
            <person name="Lipzen A."/>
            <person name="Lundell T."/>
            <person name="Morin E."/>
            <person name="Murat C."/>
            <person name="Riley R."/>
            <person name="Ohm R."/>
            <person name="Sun H."/>
            <person name="Tunlid A."/>
            <person name="Henrissat B."/>
            <person name="Grigoriev I.V."/>
            <person name="Hibbett D.S."/>
            <person name="Martin F."/>
        </authorList>
    </citation>
    <scope>NUCLEOTIDE SEQUENCE [LARGE SCALE GENOMIC DNA]</scope>
    <source>
        <strain evidence="2 3">SS14</strain>
    </source>
</reference>
<dbReference type="HOGENOM" id="CLU_406064_0_0_1"/>
<sequence length="677" mass="74562">MSSGNGRVVQYGRRSSNKQKRPPTPLTERTPKRQKLMEDDIEEVEERPDSKHVQEGPLLPAPSHRLGTKPSAVRISFSKKNNLADGLAREASIETESATSTRPNSPEPTHDKPTLRSSPQRPKDLSGIFAPLPQLSPGAPLTPKRSLTKRMLVRSRTEPSLGSNSPSPNKTTLTPAFSSPNLSASPSKSDIPRRSSPPPSPSTPLSTHRRTYSHSRSFLVTLPASAAEIVSKMCEAEFARKAKAADFNAHAWDALRTAGAGDGDKILDIHLLAFVALVARDKRDLLDLSHKSGFYDVMIKQLQRGREDDGLEWLRKSFIGTTNYSKREKAALTRIRNVLLTKAAVLPEGSSPSSRLLSSHSLSRLSGALDPPELLPATMGSLLDESKSLDSEFEKLPTLVDSFSIDHISNCLDILDALLLRFSDESYIAQVDKLRDAFYSRLSTICLLPRFLQSGTHAHDVASHAMETAIRILITLSHISTEWCSKIVEDNALLSMLVREICVLSIGFIKAEPGTEDVETKSTALDRQSISLALLSNLVLTLEQSKHRLQEISLDTSCSQRQCVKACKCSQRINAIECLCQLFEKVSVKMESADMEDIDFFRDHLSALLCLLAIGNETNEGLIRSNLTSKPQSLGKHFSQSVQSFLELYGISERGQKMHMKGDIQAKIAAARDILCS</sequence>
<evidence type="ECO:0008006" key="4">
    <source>
        <dbReference type="Google" id="ProtNLM"/>
    </source>
</evidence>
<dbReference type="AlphaFoldDB" id="A0A0C9UUV3"/>
<dbReference type="Gene3D" id="1.25.10.10">
    <property type="entry name" value="Leucine-rich Repeat Variant"/>
    <property type="match status" value="1"/>
</dbReference>
<keyword evidence="3" id="KW-1185">Reference proteome</keyword>
<evidence type="ECO:0000313" key="2">
    <source>
        <dbReference type="EMBL" id="KIJ29111.1"/>
    </source>
</evidence>
<accession>A0A0C9UUV3</accession>
<feature type="compositionally biased region" description="Polar residues" evidence="1">
    <location>
        <begin position="94"/>
        <end position="104"/>
    </location>
</feature>
<feature type="compositionally biased region" description="Polar residues" evidence="1">
    <location>
        <begin position="158"/>
        <end position="174"/>
    </location>
</feature>